<evidence type="ECO:0000256" key="2">
    <source>
        <dbReference type="ARBA" id="ARBA00022448"/>
    </source>
</evidence>
<keyword evidence="6 7" id="KW-0472">Membrane</keyword>
<keyword evidence="3" id="KW-1003">Cell membrane</keyword>
<dbReference type="InterPro" id="IPR051393">
    <property type="entry name" value="ABC_transporter_permease"/>
</dbReference>
<reference evidence="8" key="1">
    <citation type="journal article" date="2014" name="Front. Microbiol.">
        <title>High frequency of phylogenetically diverse reductive dehalogenase-homologous genes in deep subseafloor sedimentary metagenomes.</title>
        <authorList>
            <person name="Kawai M."/>
            <person name="Futagami T."/>
            <person name="Toyoda A."/>
            <person name="Takaki Y."/>
            <person name="Nishi S."/>
            <person name="Hori S."/>
            <person name="Arai W."/>
            <person name="Tsubouchi T."/>
            <person name="Morono Y."/>
            <person name="Uchiyama I."/>
            <person name="Ito T."/>
            <person name="Fujiyama A."/>
            <person name="Inagaki F."/>
            <person name="Takami H."/>
        </authorList>
    </citation>
    <scope>NUCLEOTIDE SEQUENCE</scope>
    <source>
        <strain evidence="8">Expedition CK06-06</strain>
    </source>
</reference>
<evidence type="ECO:0000256" key="5">
    <source>
        <dbReference type="ARBA" id="ARBA00022989"/>
    </source>
</evidence>
<name>X1N9R6_9ZZZZ</name>
<protein>
    <recommendedName>
        <fullName evidence="9">ABC transmembrane type-1 domain-containing protein</fullName>
    </recommendedName>
</protein>
<keyword evidence="4 7" id="KW-0812">Transmembrane</keyword>
<dbReference type="AlphaFoldDB" id="X1N9R6"/>
<comment type="subcellular location">
    <subcellularLocation>
        <location evidence="1">Cell membrane</location>
        <topology evidence="1">Multi-pass membrane protein</topology>
    </subcellularLocation>
</comment>
<feature type="transmembrane region" description="Helical" evidence="7">
    <location>
        <begin position="34"/>
        <end position="56"/>
    </location>
</feature>
<dbReference type="InterPro" id="IPR035906">
    <property type="entry name" value="MetI-like_sf"/>
</dbReference>
<dbReference type="PANTHER" id="PTHR30193">
    <property type="entry name" value="ABC TRANSPORTER PERMEASE PROTEIN"/>
    <property type="match status" value="1"/>
</dbReference>
<evidence type="ECO:0008006" key="9">
    <source>
        <dbReference type="Google" id="ProtNLM"/>
    </source>
</evidence>
<organism evidence="8">
    <name type="scientific">marine sediment metagenome</name>
    <dbReference type="NCBI Taxonomy" id="412755"/>
    <lineage>
        <taxon>unclassified sequences</taxon>
        <taxon>metagenomes</taxon>
        <taxon>ecological metagenomes</taxon>
    </lineage>
</organism>
<evidence type="ECO:0000256" key="4">
    <source>
        <dbReference type="ARBA" id="ARBA00022692"/>
    </source>
</evidence>
<keyword evidence="2" id="KW-0813">Transport</keyword>
<evidence type="ECO:0000313" key="8">
    <source>
        <dbReference type="EMBL" id="GAI26941.1"/>
    </source>
</evidence>
<accession>X1N9R6</accession>
<dbReference type="SUPFAM" id="SSF161098">
    <property type="entry name" value="MetI-like"/>
    <property type="match status" value="1"/>
</dbReference>
<dbReference type="GO" id="GO:0005886">
    <property type="term" value="C:plasma membrane"/>
    <property type="evidence" value="ECO:0007669"/>
    <property type="project" value="UniProtKB-SubCell"/>
</dbReference>
<sequence length="66" mass="7701">LKVFDIVYVMTNGAYGTEVVANRMYKEMFHFNNFGRVSAIAVIFLLAIIPVMIINIRRFQEQEAMR</sequence>
<gene>
    <name evidence="8" type="ORF">S06H3_32134</name>
</gene>
<evidence type="ECO:0000256" key="6">
    <source>
        <dbReference type="ARBA" id="ARBA00023136"/>
    </source>
</evidence>
<feature type="non-terminal residue" evidence="8">
    <location>
        <position position="1"/>
    </location>
</feature>
<evidence type="ECO:0000256" key="7">
    <source>
        <dbReference type="SAM" id="Phobius"/>
    </source>
</evidence>
<evidence type="ECO:0000256" key="1">
    <source>
        <dbReference type="ARBA" id="ARBA00004651"/>
    </source>
</evidence>
<dbReference type="EMBL" id="BARV01019079">
    <property type="protein sequence ID" value="GAI26941.1"/>
    <property type="molecule type" value="Genomic_DNA"/>
</dbReference>
<comment type="caution">
    <text evidence="8">The sequence shown here is derived from an EMBL/GenBank/DDBJ whole genome shotgun (WGS) entry which is preliminary data.</text>
</comment>
<proteinExistence type="predicted"/>
<keyword evidence="5 7" id="KW-1133">Transmembrane helix</keyword>
<dbReference type="PANTHER" id="PTHR30193:SF18">
    <property type="entry name" value="OSMOPROTECTIVE COMPOUNDS UPTAKE PERMEASE PROTEIN GGTC"/>
    <property type="match status" value="1"/>
</dbReference>
<evidence type="ECO:0000256" key="3">
    <source>
        <dbReference type="ARBA" id="ARBA00022475"/>
    </source>
</evidence>
<dbReference type="Gene3D" id="1.10.3720.10">
    <property type="entry name" value="MetI-like"/>
    <property type="match status" value="1"/>
</dbReference>